<dbReference type="Pfam" id="PF13041">
    <property type="entry name" value="PPR_2"/>
    <property type="match status" value="1"/>
</dbReference>
<accession>A0ABY9CEQ6</accession>
<dbReference type="InterPro" id="IPR002885">
    <property type="entry name" value="PPR_rpt"/>
</dbReference>
<reference evidence="3 4" key="1">
    <citation type="journal article" date="2023" name="Hortic Res">
        <title>The complete reference genome for grapevine (Vitis vinifera L.) genetics and breeding.</title>
        <authorList>
            <person name="Shi X."/>
            <person name="Cao S."/>
            <person name="Wang X."/>
            <person name="Huang S."/>
            <person name="Wang Y."/>
            <person name="Liu Z."/>
            <person name="Liu W."/>
            <person name="Leng X."/>
            <person name="Peng Y."/>
            <person name="Wang N."/>
            <person name="Wang Y."/>
            <person name="Ma Z."/>
            <person name="Xu X."/>
            <person name="Zhang F."/>
            <person name="Xue H."/>
            <person name="Zhong H."/>
            <person name="Wang Y."/>
            <person name="Zhang K."/>
            <person name="Velt A."/>
            <person name="Avia K."/>
            <person name="Holtgrawe D."/>
            <person name="Grimplet J."/>
            <person name="Matus J.T."/>
            <person name="Ware D."/>
            <person name="Wu X."/>
            <person name="Wang H."/>
            <person name="Liu C."/>
            <person name="Fang Y."/>
            <person name="Rustenholz C."/>
            <person name="Cheng Z."/>
            <person name="Xiao H."/>
            <person name="Zhou Y."/>
        </authorList>
    </citation>
    <scope>NUCLEOTIDE SEQUENCE [LARGE SCALE GENOMIC DNA]</scope>
    <source>
        <strain evidence="4">cv. Pinot noir / PN40024</strain>
        <tissue evidence="3">Leaf</tissue>
    </source>
</reference>
<organism evidence="3 4">
    <name type="scientific">Vitis vinifera</name>
    <name type="common">Grape</name>
    <dbReference type="NCBI Taxonomy" id="29760"/>
    <lineage>
        <taxon>Eukaryota</taxon>
        <taxon>Viridiplantae</taxon>
        <taxon>Streptophyta</taxon>
        <taxon>Embryophyta</taxon>
        <taxon>Tracheophyta</taxon>
        <taxon>Spermatophyta</taxon>
        <taxon>Magnoliopsida</taxon>
        <taxon>eudicotyledons</taxon>
        <taxon>Gunneridae</taxon>
        <taxon>Pentapetalae</taxon>
        <taxon>rosids</taxon>
        <taxon>Vitales</taxon>
        <taxon>Vitaceae</taxon>
        <taxon>Viteae</taxon>
        <taxon>Vitis</taxon>
    </lineage>
</organism>
<dbReference type="InterPro" id="IPR046848">
    <property type="entry name" value="E_motif"/>
</dbReference>
<evidence type="ECO:0000256" key="1">
    <source>
        <dbReference type="ARBA" id="ARBA00022737"/>
    </source>
</evidence>
<gene>
    <name evidence="3" type="ORF">VitviT2T_012771</name>
</gene>
<keyword evidence="1" id="KW-0677">Repeat</keyword>
<dbReference type="PANTHER" id="PTHR47926">
    <property type="entry name" value="PENTATRICOPEPTIDE REPEAT-CONTAINING PROTEIN"/>
    <property type="match status" value="1"/>
</dbReference>
<protein>
    <recommendedName>
        <fullName evidence="5">Pentatricopeptide repeat-containing protein</fullName>
    </recommendedName>
</protein>
<evidence type="ECO:0000313" key="3">
    <source>
        <dbReference type="EMBL" id="WJZ93867.1"/>
    </source>
</evidence>
<evidence type="ECO:0008006" key="5">
    <source>
        <dbReference type="Google" id="ProtNLM"/>
    </source>
</evidence>
<feature type="repeat" description="PPR" evidence="2">
    <location>
        <begin position="520"/>
        <end position="554"/>
    </location>
</feature>
<dbReference type="PROSITE" id="PS51375">
    <property type="entry name" value="PPR"/>
    <property type="match status" value="3"/>
</dbReference>
<dbReference type="Pfam" id="PF01535">
    <property type="entry name" value="PPR"/>
    <property type="match status" value="6"/>
</dbReference>
<dbReference type="Gene3D" id="1.25.40.10">
    <property type="entry name" value="Tetratricopeptide repeat domain"/>
    <property type="match status" value="5"/>
</dbReference>
<feature type="repeat" description="PPR" evidence="2">
    <location>
        <begin position="415"/>
        <end position="449"/>
    </location>
</feature>
<proteinExistence type="predicted"/>
<dbReference type="NCBIfam" id="TIGR00756">
    <property type="entry name" value="PPR"/>
    <property type="match status" value="3"/>
</dbReference>
<dbReference type="InterPro" id="IPR046960">
    <property type="entry name" value="PPR_At4g14850-like_plant"/>
</dbReference>
<dbReference type="Proteomes" id="UP001227230">
    <property type="component" value="Chromosome 8"/>
</dbReference>
<evidence type="ECO:0000313" key="4">
    <source>
        <dbReference type="Proteomes" id="UP001227230"/>
    </source>
</evidence>
<dbReference type="Pfam" id="PF20431">
    <property type="entry name" value="E_motif"/>
    <property type="match status" value="1"/>
</dbReference>
<sequence>MKGFKPFQSTTPFSLFNILSHRHDLLRFRFCSFSSVLFRTHHLNSHYLTCSFPYSSLLHSCNNLQALKRIHASLIVSSGFQPLSVASKLITLYSQLNDFRSAFSICNSFEEPNTVIWNSIIKSHVDSGLFGYALLQYGRMRELGVAHDSFTFPIINQAIWSLGCRVEYGETVHCVAMKMGFGQDVYFGNTMLEVYVKCGSIGNASKLFDEMTHRDLVSWTSIISGYIYGESFSRGFKLFNKMRMEMEPNSVTMVVMLQACSAFESVNEGRELHSYVIKKGFMVDRSVQNSILRMYTKTGGSGEEVETFFSEIEERDIISWNILIAFYSFRGDIAEVAERFNEMRREVTSSIESLTLVVSAIANCANLSEGGMLHCSAIKTGLHDTVLMTCLLALYAKCGALEISAQLFRDIPHRNSITWSSMMSGFTQNGFFKEAIELYQQMLASGLQPNHDIISTLVIAYTHLGALQLGKATHAFFIRNLSSWPEEDSAPLETSLLNMYIRCGSISSALICFNRVVVKDVVTWTSMIEGFGTHGLAFEALKFFKSMLESEVQPNSVTFLSLLSACSHSGLVREGCEVFHSMKWGFRIEPDLNHYTCMVDLLGRSGKLKEALTVILKLVTCPDSRIWGALLAASRVHEDKKLGEYAAEKLLELEPDNVGYYTLWSNIEASLERWGEVEEVRRVMHERDLKKKPGWSCIEVKGMIHGFVSGDTSHHQVEEICKVVGCLNRKIQEFGVSIV</sequence>
<keyword evidence="4" id="KW-1185">Reference proteome</keyword>
<name>A0ABY9CEQ6_VITVI</name>
<evidence type="ECO:0000256" key="2">
    <source>
        <dbReference type="PROSITE-ProRule" id="PRU00708"/>
    </source>
</evidence>
<feature type="repeat" description="PPR" evidence="2">
    <location>
        <begin position="184"/>
        <end position="218"/>
    </location>
</feature>
<dbReference type="InterPro" id="IPR011990">
    <property type="entry name" value="TPR-like_helical_dom_sf"/>
</dbReference>
<dbReference type="EMBL" id="CP126655">
    <property type="protein sequence ID" value="WJZ93867.1"/>
    <property type="molecule type" value="Genomic_DNA"/>
</dbReference>